<dbReference type="OrthoDB" id="3918601at2759"/>
<sequence>MGDKRPPFFRLTDDDHGGVGVVAALSTIIISLAVSGIRGVVAARQRVGFRGDDVTFYVASFLAVSSSICLYRAVLSGLGKRMNNLTPQEIESFYTLVYTSHLLAILSMTFSKISVVMLLKRIAQSVSSRFNFCLIIVTIWGTFSFFAIAFQCQLPNPWMYVPSKCNTKGYLQYPVIGLNILTDILLGTAILPTIWKLNVARATRVTVMVLFGLRLVVSLLAIVELISVANSLASPDQSWVSLSRFIWMILVTHTSLITATIPRTHSFWASLQTGKASTAITDQEYELSSPQNSRQYASARIRNFITSSRNHTISRNHTPRSKGAEPLSSREGSRNSNEPLRLVPLYEARLGTRVYSDRGERGRQRGREGEGGVWRESEFAVEVEYVEGVRGVERV</sequence>
<dbReference type="OMA" id="MAWHKRV"/>
<reference evidence="4 5" key="1">
    <citation type="journal article" date="2013" name="BMC Genomics">
        <title>Genomics-driven discovery of the pneumocandin biosynthetic gene cluster in the fungus Glarea lozoyensis.</title>
        <authorList>
            <person name="Chen L."/>
            <person name="Yue Q."/>
            <person name="Zhang X."/>
            <person name="Xiang M."/>
            <person name="Wang C."/>
            <person name="Li S."/>
            <person name="Che Y."/>
            <person name="Ortiz-Lopez F.J."/>
            <person name="Bills G.F."/>
            <person name="Liu X."/>
            <person name="An Z."/>
        </authorList>
    </citation>
    <scope>NUCLEOTIDE SEQUENCE [LARGE SCALE GENOMIC DNA]</scope>
    <source>
        <strain evidence="5">ATCC 20868 / MF5171</strain>
    </source>
</reference>
<name>S3CFR2_GLAL2</name>
<proteinExistence type="predicted"/>
<feature type="domain" description="Rhodopsin" evidence="3">
    <location>
        <begin position="44"/>
        <end position="267"/>
    </location>
</feature>
<keyword evidence="5" id="KW-1185">Reference proteome</keyword>
<feature type="region of interest" description="Disordered" evidence="1">
    <location>
        <begin position="308"/>
        <end position="338"/>
    </location>
</feature>
<evidence type="ECO:0000256" key="1">
    <source>
        <dbReference type="SAM" id="MobiDB-lite"/>
    </source>
</evidence>
<feature type="transmembrane region" description="Helical" evidence="2">
    <location>
        <begin position="245"/>
        <end position="262"/>
    </location>
</feature>
<dbReference type="Pfam" id="PF20684">
    <property type="entry name" value="Fung_rhodopsin"/>
    <property type="match status" value="1"/>
</dbReference>
<dbReference type="InterPro" id="IPR049326">
    <property type="entry name" value="Rhodopsin_dom_fungi"/>
</dbReference>
<dbReference type="HOGENOM" id="CLU_036632_0_1_1"/>
<organism evidence="4 5">
    <name type="scientific">Glarea lozoyensis (strain ATCC 20868 / MF5171)</name>
    <dbReference type="NCBI Taxonomy" id="1116229"/>
    <lineage>
        <taxon>Eukaryota</taxon>
        <taxon>Fungi</taxon>
        <taxon>Dikarya</taxon>
        <taxon>Ascomycota</taxon>
        <taxon>Pezizomycotina</taxon>
        <taxon>Leotiomycetes</taxon>
        <taxon>Helotiales</taxon>
        <taxon>Helotiaceae</taxon>
        <taxon>Glarea</taxon>
    </lineage>
</organism>
<dbReference type="eggNOG" id="ENOG502SPG6">
    <property type="taxonomic scope" value="Eukaryota"/>
</dbReference>
<keyword evidence="2" id="KW-0812">Transmembrane</keyword>
<evidence type="ECO:0000313" key="4">
    <source>
        <dbReference type="EMBL" id="EPE25322.1"/>
    </source>
</evidence>
<evidence type="ECO:0000259" key="3">
    <source>
        <dbReference type="Pfam" id="PF20684"/>
    </source>
</evidence>
<feature type="transmembrane region" description="Helical" evidence="2">
    <location>
        <begin position="130"/>
        <end position="150"/>
    </location>
</feature>
<feature type="transmembrane region" description="Helical" evidence="2">
    <location>
        <begin position="207"/>
        <end position="233"/>
    </location>
</feature>
<feature type="transmembrane region" description="Helical" evidence="2">
    <location>
        <begin position="170"/>
        <end position="195"/>
    </location>
</feature>
<dbReference type="PANTHER" id="PTHR38794:SF3">
    <property type="entry name" value="INTEGRAL MEMBRANE PROTEIN"/>
    <property type="match status" value="1"/>
</dbReference>
<protein>
    <recommendedName>
        <fullName evidence="3">Rhodopsin domain-containing protein</fullName>
    </recommendedName>
</protein>
<feature type="transmembrane region" description="Helical" evidence="2">
    <location>
        <begin position="93"/>
        <end position="118"/>
    </location>
</feature>
<dbReference type="KEGG" id="glz:GLAREA_01234"/>
<feature type="transmembrane region" description="Helical" evidence="2">
    <location>
        <begin position="20"/>
        <end position="42"/>
    </location>
</feature>
<gene>
    <name evidence="4" type="ORF">GLAREA_01234</name>
</gene>
<evidence type="ECO:0000313" key="5">
    <source>
        <dbReference type="Proteomes" id="UP000016922"/>
    </source>
</evidence>
<accession>S3CFR2</accession>
<feature type="transmembrane region" description="Helical" evidence="2">
    <location>
        <begin position="54"/>
        <end position="73"/>
    </location>
</feature>
<dbReference type="EMBL" id="KE145371">
    <property type="protein sequence ID" value="EPE25322.1"/>
    <property type="molecule type" value="Genomic_DNA"/>
</dbReference>
<dbReference type="AlphaFoldDB" id="S3CFR2"/>
<evidence type="ECO:0000256" key="2">
    <source>
        <dbReference type="SAM" id="Phobius"/>
    </source>
</evidence>
<keyword evidence="2" id="KW-1133">Transmembrane helix</keyword>
<keyword evidence="2" id="KW-0472">Membrane</keyword>
<dbReference type="RefSeq" id="XP_008086641.1">
    <property type="nucleotide sequence ID" value="XM_008088450.1"/>
</dbReference>
<dbReference type="GeneID" id="19460292"/>
<dbReference type="Proteomes" id="UP000016922">
    <property type="component" value="Unassembled WGS sequence"/>
</dbReference>
<dbReference type="PANTHER" id="PTHR38794">
    <property type="entry name" value="INTEGRAL MEMBRANE PROTEIN"/>
    <property type="match status" value="1"/>
</dbReference>